<dbReference type="CDD" id="cd09274">
    <property type="entry name" value="RNase_HI_RT_Ty3"/>
    <property type="match status" value="1"/>
</dbReference>
<evidence type="ECO:0000256" key="3">
    <source>
        <dbReference type="ARBA" id="ARBA00022722"/>
    </source>
</evidence>
<protein>
    <recommendedName>
        <fullName evidence="7">Reverse transcriptase RNase H-like domain-containing protein</fullName>
    </recommendedName>
</protein>
<name>A0ABQ5K316_9EUKA</name>
<dbReference type="InterPro" id="IPR041373">
    <property type="entry name" value="RT_RNaseH"/>
</dbReference>
<dbReference type="PANTHER" id="PTHR37984:SF5">
    <property type="entry name" value="PROTEIN NYNRIN-LIKE"/>
    <property type="match status" value="1"/>
</dbReference>
<evidence type="ECO:0000313" key="9">
    <source>
        <dbReference type="Proteomes" id="UP001057375"/>
    </source>
</evidence>
<evidence type="ECO:0000313" key="8">
    <source>
        <dbReference type="EMBL" id="GKT26750.1"/>
    </source>
</evidence>
<evidence type="ECO:0000256" key="1">
    <source>
        <dbReference type="ARBA" id="ARBA00022679"/>
    </source>
</evidence>
<comment type="caution">
    <text evidence="8">The sequence shown here is derived from an EMBL/GenBank/DDBJ whole genome shotgun (WGS) entry which is preliminary data.</text>
</comment>
<sequence>MFVWTSECQQEFDKLIEVLISKPILAHIDYDCKLVLRTDASIDGCGGVLLQIRDGKEEVIEYLSNSFSTAQKKWSTIEQEAYGIVYCLKRCEGYLRGHRFELQTDHRNLLYMEKSESPKIVRWRLLMQEFDYELSHIPGRDNVPADFMSRYGHVAVVKAIGQDVSKKDIVRNVHGRGMEDHSGIKGT</sequence>
<evidence type="ECO:0000256" key="4">
    <source>
        <dbReference type="ARBA" id="ARBA00022759"/>
    </source>
</evidence>
<dbReference type="Gene3D" id="3.10.20.370">
    <property type="match status" value="1"/>
</dbReference>
<keyword evidence="5" id="KW-0378">Hydrolase</keyword>
<dbReference type="Pfam" id="PF17917">
    <property type="entry name" value="RT_RNaseH"/>
    <property type="match status" value="1"/>
</dbReference>
<evidence type="ECO:0000256" key="5">
    <source>
        <dbReference type="ARBA" id="ARBA00022801"/>
    </source>
</evidence>
<proteinExistence type="predicted"/>
<organism evidence="8 9">
    <name type="scientific">Aduncisulcus paluster</name>
    <dbReference type="NCBI Taxonomy" id="2918883"/>
    <lineage>
        <taxon>Eukaryota</taxon>
        <taxon>Metamonada</taxon>
        <taxon>Carpediemonas-like organisms</taxon>
        <taxon>Aduncisulcus</taxon>
    </lineage>
</organism>
<dbReference type="EMBL" id="BQXS01012675">
    <property type="protein sequence ID" value="GKT26750.1"/>
    <property type="molecule type" value="Genomic_DNA"/>
</dbReference>
<dbReference type="PANTHER" id="PTHR37984">
    <property type="entry name" value="PROTEIN CBG26694"/>
    <property type="match status" value="1"/>
</dbReference>
<accession>A0ABQ5K316</accession>
<keyword evidence="9" id="KW-1185">Reference proteome</keyword>
<evidence type="ECO:0000256" key="6">
    <source>
        <dbReference type="ARBA" id="ARBA00022918"/>
    </source>
</evidence>
<feature type="non-terminal residue" evidence="8">
    <location>
        <position position="187"/>
    </location>
</feature>
<keyword evidence="3" id="KW-0540">Nuclease</keyword>
<dbReference type="InterPro" id="IPR043502">
    <property type="entry name" value="DNA/RNA_pol_sf"/>
</dbReference>
<evidence type="ECO:0000256" key="2">
    <source>
        <dbReference type="ARBA" id="ARBA00022695"/>
    </source>
</evidence>
<dbReference type="SUPFAM" id="SSF56672">
    <property type="entry name" value="DNA/RNA polymerases"/>
    <property type="match status" value="1"/>
</dbReference>
<keyword evidence="1" id="KW-0808">Transferase</keyword>
<dbReference type="Proteomes" id="UP001057375">
    <property type="component" value="Unassembled WGS sequence"/>
</dbReference>
<dbReference type="InterPro" id="IPR050951">
    <property type="entry name" value="Retrovirus_Pol_polyprotein"/>
</dbReference>
<reference evidence="8" key="1">
    <citation type="submission" date="2022-03" db="EMBL/GenBank/DDBJ databases">
        <title>Draft genome sequence of Aduncisulcus paluster, a free-living microaerophilic Fornicata.</title>
        <authorList>
            <person name="Yuyama I."/>
            <person name="Kume K."/>
            <person name="Tamura T."/>
            <person name="Inagaki Y."/>
            <person name="Hashimoto T."/>
        </authorList>
    </citation>
    <scope>NUCLEOTIDE SEQUENCE</scope>
    <source>
        <strain evidence="8">NY0171</strain>
    </source>
</reference>
<gene>
    <name evidence="8" type="ORF">ADUPG1_013469</name>
</gene>
<feature type="domain" description="Reverse transcriptase RNase H-like" evidence="7">
    <location>
        <begin position="30"/>
        <end position="130"/>
    </location>
</feature>
<keyword evidence="4" id="KW-0255">Endonuclease</keyword>
<evidence type="ECO:0000259" key="7">
    <source>
        <dbReference type="Pfam" id="PF17917"/>
    </source>
</evidence>
<keyword evidence="2" id="KW-0548">Nucleotidyltransferase</keyword>
<keyword evidence="6" id="KW-0695">RNA-directed DNA polymerase</keyword>